<dbReference type="InterPro" id="IPR050317">
    <property type="entry name" value="Plant_Fungal_Acyltransferase"/>
</dbReference>
<dbReference type="PANTHER" id="PTHR31642">
    <property type="entry name" value="TRICHOTHECENE 3-O-ACETYLTRANSFERASE"/>
    <property type="match status" value="1"/>
</dbReference>
<organism evidence="2 3">
    <name type="scientific">Durusdinium trenchii</name>
    <dbReference type="NCBI Taxonomy" id="1381693"/>
    <lineage>
        <taxon>Eukaryota</taxon>
        <taxon>Sar</taxon>
        <taxon>Alveolata</taxon>
        <taxon>Dinophyceae</taxon>
        <taxon>Suessiales</taxon>
        <taxon>Symbiodiniaceae</taxon>
        <taxon>Durusdinium</taxon>
    </lineage>
</organism>
<dbReference type="InterPro" id="IPR023213">
    <property type="entry name" value="CAT-like_dom_sf"/>
</dbReference>
<dbReference type="Gene3D" id="3.30.559.10">
    <property type="entry name" value="Chloramphenicol acetyltransferase-like domain"/>
    <property type="match status" value="1"/>
</dbReference>
<gene>
    <name evidence="2" type="ORF">SCF082_LOCUS7962</name>
</gene>
<dbReference type="PANTHER" id="PTHR31642:SF310">
    <property type="entry name" value="FATTY ALCOHOL:CAFFEOYL-COA ACYLTRANSFERASE"/>
    <property type="match status" value="1"/>
</dbReference>
<evidence type="ECO:0000256" key="1">
    <source>
        <dbReference type="ARBA" id="ARBA00022679"/>
    </source>
</evidence>
<protein>
    <submittedName>
        <fullName evidence="2">Pelargonidin 3-O-(6-caffeoylglucoside) 5-O-(6-O-malonylglucoside) 4'''-malonyltransferase (Anthocyanin 5-O-glucoside-4'''-O-malonyltransferase 2) (Ss5MaT2)</fullName>
    </submittedName>
</protein>
<evidence type="ECO:0000313" key="2">
    <source>
        <dbReference type="EMBL" id="CAK9003908.1"/>
    </source>
</evidence>
<dbReference type="Proteomes" id="UP001642464">
    <property type="component" value="Unassembled WGS sequence"/>
</dbReference>
<proteinExistence type="predicted"/>
<accession>A0ABP0IRG0</accession>
<dbReference type="Pfam" id="PF02458">
    <property type="entry name" value="Transferase"/>
    <property type="match status" value="1"/>
</dbReference>
<sequence length="383" mass="42081">MFGLMPLCFATYPAIALRVPKCDEKRLKQSLSKALDLVPSAAGRYGENGDILELNDAGVPFTVVQSQEASAPEKIEDLEKTTLEKGPLISIKLTSYKDGSGVLAFSRSHMLFDGSSAWIFLGIWASFAKGDTVKEPSWRKEEVVKLLPDDKEFQEMAQKMFGINPKPTILTKLMKNFLIPVVGAVMDTFFLYAGYSLTRYRFFFSDEELALLKDEATPKEVAAGQDNWVICPIARKALKLSPNQLMGNGLTFCSLSIESQKLLAMDLPGLASHLHQMLSTGEGPGSLESQRDLWRVTNGACEREDNCDLKFAVNNSSKRILPDYGIGRCDSVVTNAGPTVFLPAQGGIEVHLDPSVFSSAGCSQSQRQNALDALRQLPKKKTE</sequence>
<reference evidence="2 3" key="1">
    <citation type="submission" date="2024-02" db="EMBL/GenBank/DDBJ databases">
        <authorList>
            <person name="Chen Y."/>
            <person name="Shah S."/>
            <person name="Dougan E. K."/>
            <person name="Thang M."/>
            <person name="Chan C."/>
        </authorList>
    </citation>
    <scope>NUCLEOTIDE SEQUENCE [LARGE SCALE GENOMIC DNA]</scope>
</reference>
<name>A0ABP0IRG0_9DINO</name>
<keyword evidence="3" id="KW-1185">Reference proteome</keyword>
<dbReference type="EMBL" id="CAXAMM010004536">
    <property type="protein sequence ID" value="CAK9003908.1"/>
    <property type="molecule type" value="Genomic_DNA"/>
</dbReference>
<evidence type="ECO:0000313" key="3">
    <source>
        <dbReference type="Proteomes" id="UP001642464"/>
    </source>
</evidence>
<keyword evidence="1" id="KW-0808">Transferase</keyword>
<comment type="caution">
    <text evidence="2">The sequence shown here is derived from an EMBL/GenBank/DDBJ whole genome shotgun (WGS) entry which is preliminary data.</text>
</comment>